<name>A0A9W4SR14_9GLOM</name>
<dbReference type="EMBL" id="CAMKVN010001859">
    <property type="protein sequence ID" value="CAI2178455.1"/>
    <property type="molecule type" value="Genomic_DNA"/>
</dbReference>
<keyword evidence="3" id="KW-1185">Reference proteome</keyword>
<comment type="caution">
    <text evidence="2">The sequence shown here is derived from an EMBL/GenBank/DDBJ whole genome shotgun (WGS) entry which is preliminary data.</text>
</comment>
<feature type="non-terminal residue" evidence="2">
    <location>
        <position position="1"/>
    </location>
</feature>
<dbReference type="AlphaFoldDB" id="A0A9W4SR14"/>
<protein>
    <submittedName>
        <fullName evidence="2">6467_t:CDS:1</fullName>
    </submittedName>
</protein>
<evidence type="ECO:0000256" key="1">
    <source>
        <dbReference type="SAM" id="MobiDB-lite"/>
    </source>
</evidence>
<reference evidence="2" key="1">
    <citation type="submission" date="2022-08" db="EMBL/GenBank/DDBJ databases">
        <authorList>
            <person name="Kallberg Y."/>
            <person name="Tangrot J."/>
            <person name="Rosling A."/>
        </authorList>
    </citation>
    <scope>NUCLEOTIDE SEQUENCE</scope>
    <source>
        <strain evidence="2">Wild A</strain>
    </source>
</reference>
<accession>A0A9W4SR14</accession>
<evidence type="ECO:0000313" key="3">
    <source>
        <dbReference type="Proteomes" id="UP001153678"/>
    </source>
</evidence>
<evidence type="ECO:0000313" key="2">
    <source>
        <dbReference type="EMBL" id="CAI2178455.1"/>
    </source>
</evidence>
<gene>
    <name evidence="2" type="ORF">FWILDA_LOCUS8595</name>
</gene>
<sequence>VIKIMLLHKGYGNAGQSKKSSQRKGASKASEIDIVHPRMKSNRGSLCKFHSRRLSLSLTRDLEHFEIFNTGIALL</sequence>
<dbReference type="Proteomes" id="UP001153678">
    <property type="component" value="Unassembled WGS sequence"/>
</dbReference>
<organism evidence="2 3">
    <name type="scientific">Funneliformis geosporum</name>
    <dbReference type="NCBI Taxonomy" id="1117311"/>
    <lineage>
        <taxon>Eukaryota</taxon>
        <taxon>Fungi</taxon>
        <taxon>Fungi incertae sedis</taxon>
        <taxon>Mucoromycota</taxon>
        <taxon>Glomeromycotina</taxon>
        <taxon>Glomeromycetes</taxon>
        <taxon>Glomerales</taxon>
        <taxon>Glomeraceae</taxon>
        <taxon>Funneliformis</taxon>
    </lineage>
</organism>
<feature type="region of interest" description="Disordered" evidence="1">
    <location>
        <begin position="10"/>
        <end position="34"/>
    </location>
</feature>
<proteinExistence type="predicted"/>